<evidence type="ECO:0000256" key="3">
    <source>
        <dbReference type="ARBA" id="ARBA00023002"/>
    </source>
</evidence>
<evidence type="ECO:0000313" key="5">
    <source>
        <dbReference type="Proteomes" id="UP001146351"/>
    </source>
</evidence>
<dbReference type="InterPro" id="IPR036291">
    <property type="entry name" value="NAD(P)-bd_dom_sf"/>
</dbReference>
<proteinExistence type="inferred from homology"/>
<comment type="caution">
    <text evidence="4">The sequence shown here is derived from an EMBL/GenBank/DDBJ whole genome shotgun (WGS) entry which is preliminary data.</text>
</comment>
<keyword evidence="2" id="KW-0521">NADP</keyword>
<name>A0A9W9HUZ5_9EURO</name>
<dbReference type="SUPFAM" id="SSF51735">
    <property type="entry name" value="NAD(P)-binding Rossmann-fold domains"/>
    <property type="match status" value="1"/>
</dbReference>
<evidence type="ECO:0000256" key="2">
    <source>
        <dbReference type="ARBA" id="ARBA00022857"/>
    </source>
</evidence>
<dbReference type="PRINTS" id="PR00081">
    <property type="entry name" value="GDHRDH"/>
</dbReference>
<reference evidence="4" key="2">
    <citation type="journal article" date="2023" name="IMA Fungus">
        <title>Comparative genomic study of the Penicillium genus elucidates a diverse pangenome and 15 lateral gene transfer events.</title>
        <authorList>
            <person name="Petersen C."/>
            <person name="Sorensen T."/>
            <person name="Nielsen M.R."/>
            <person name="Sondergaard T.E."/>
            <person name="Sorensen J.L."/>
            <person name="Fitzpatrick D.A."/>
            <person name="Frisvad J.C."/>
            <person name="Nielsen K.L."/>
        </authorList>
    </citation>
    <scope>NUCLEOTIDE SEQUENCE</scope>
    <source>
        <strain evidence="4">IBT 21917</strain>
    </source>
</reference>
<dbReference type="FunFam" id="3.40.50.720:FF:000084">
    <property type="entry name" value="Short-chain dehydrogenase reductase"/>
    <property type="match status" value="1"/>
</dbReference>
<comment type="similarity">
    <text evidence="1">Belongs to the short-chain dehydrogenases/reductases (SDR) family.</text>
</comment>
<evidence type="ECO:0000313" key="4">
    <source>
        <dbReference type="EMBL" id="KAJ5156456.1"/>
    </source>
</evidence>
<dbReference type="PRINTS" id="PR00080">
    <property type="entry name" value="SDRFAMILY"/>
</dbReference>
<keyword evidence="5" id="KW-1185">Reference proteome</keyword>
<dbReference type="PANTHER" id="PTHR43477:SF1">
    <property type="entry name" value="DIHYDROANTICAPSIN 7-DEHYDROGENASE"/>
    <property type="match status" value="1"/>
</dbReference>
<dbReference type="Pfam" id="PF13561">
    <property type="entry name" value="adh_short_C2"/>
    <property type="match status" value="1"/>
</dbReference>
<dbReference type="InterPro" id="IPR020904">
    <property type="entry name" value="Sc_DH/Rdtase_CS"/>
</dbReference>
<dbReference type="Gene3D" id="3.40.50.720">
    <property type="entry name" value="NAD(P)-binding Rossmann-like Domain"/>
    <property type="match status" value="1"/>
</dbReference>
<evidence type="ECO:0000256" key="1">
    <source>
        <dbReference type="ARBA" id="ARBA00006484"/>
    </source>
</evidence>
<organism evidence="4 5">
    <name type="scientific">Penicillium capsulatum</name>
    <dbReference type="NCBI Taxonomy" id="69766"/>
    <lineage>
        <taxon>Eukaryota</taxon>
        <taxon>Fungi</taxon>
        <taxon>Dikarya</taxon>
        <taxon>Ascomycota</taxon>
        <taxon>Pezizomycotina</taxon>
        <taxon>Eurotiomycetes</taxon>
        <taxon>Eurotiomycetidae</taxon>
        <taxon>Eurotiales</taxon>
        <taxon>Aspergillaceae</taxon>
        <taxon>Penicillium</taxon>
    </lineage>
</organism>
<dbReference type="GO" id="GO:0016491">
    <property type="term" value="F:oxidoreductase activity"/>
    <property type="evidence" value="ECO:0007669"/>
    <property type="project" value="UniProtKB-KW"/>
</dbReference>
<reference evidence="4" key="1">
    <citation type="submission" date="2022-11" db="EMBL/GenBank/DDBJ databases">
        <authorList>
            <person name="Petersen C."/>
        </authorList>
    </citation>
    <scope>NUCLEOTIDE SEQUENCE</scope>
    <source>
        <strain evidence="4">IBT 21917</strain>
    </source>
</reference>
<dbReference type="CDD" id="cd05233">
    <property type="entry name" value="SDR_c"/>
    <property type="match status" value="1"/>
</dbReference>
<gene>
    <name evidence="4" type="ORF">N7492_009259</name>
</gene>
<accession>A0A9W9HUZ5</accession>
<sequence>MMATSYDFSKQVILITGAASGIGLATAKALYSSKARLALCDINIEPLKALGNDEQNVKTYQLDVTSSPDTAEVTRSVIRDFGSINHLFNCAGINPTESQLTDTTDKYWDKIVDTNVKGTYLMTRAIIPHLKAHSSIVNVSSIAGSRAMAGWAIYNMSKFGIVGFSKSMALELGPKNIRVNVVAPGHIHTPTNLVVKQGEDAVKATAPKVSAMERFGTAEEVASVVIFLMSDAATYVNGSVVDIDGGAK</sequence>
<dbReference type="InterPro" id="IPR051122">
    <property type="entry name" value="SDR_DHRS6-like"/>
</dbReference>
<dbReference type="PROSITE" id="PS00061">
    <property type="entry name" value="ADH_SHORT"/>
    <property type="match status" value="1"/>
</dbReference>
<dbReference type="PANTHER" id="PTHR43477">
    <property type="entry name" value="DIHYDROANTICAPSIN 7-DEHYDROGENASE"/>
    <property type="match status" value="1"/>
</dbReference>
<dbReference type="OrthoDB" id="1669814at2759"/>
<dbReference type="Proteomes" id="UP001146351">
    <property type="component" value="Unassembled WGS sequence"/>
</dbReference>
<dbReference type="EMBL" id="JAPQKO010000006">
    <property type="protein sequence ID" value="KAJ5156456.1"/>
    <property type="molecule type" value="Genomic_DNA"/>
</dbReference>
<dbReference type="AlphaFoldDB" id="A0A9W9HUZ5"/>
<keyword evidence="3" id="KW-0560">Oxidoreductase</keyword>
<protein>
    <submittedName>
        <fullName evidence="4">Uncharacterized protein</fullName>
    </submittedName>
</protein>
<dbReference type="InterPro" id="IPR002347">
    <property type="entry name" value="SDR_fam"/>
</dbReference>